<dbReference type="EMBL" id="ABJD02000045">
    <property type="protein sequence ID" value="EDU61817.1"/>
    <property type="molecule type" value="Genomic_DNA"/>
</dbReference>
<name>A0AA87CTB8_PROST</name>
<comment type="caution">
    <text evidence="2">The sequence shown here is derived from an EMBL/GenBank/DDBJ whole genome shotgun (WGS) entry which is preliminary data.</text>
</comment>
<reference evidence="3" key="2">
    <citation type="submission" date="2008-04" db="EMBL/GenBank/DDBJ databases">
        <title>Draft genome sequence of Providencia stuartii(ATCC 25827).</title>
        <authorList>
            <person name="Sudarsanam P."/>
            <person name="Ley R."/>
            <person name="Guruge J."/>
            <person name="Turnbaugh P.J."/>
            <person name="Mahowald M."/>
            <person name="Liep D."/>
            <person name="Gordon J."/>
        </authorList>
    </citation>
    <scope>NUCLEOTIDE SEQUENCE [LARGE SCALE GENOMIC DNA]</scope>
    <source>
        <strain evidence="3">ATCC 25827</strain>
    </source>
</reference>
<dbReference type="Proteomes" id="UP000004506">
    <property type="component" value="Unassembled WGS sequence"/>
</dbReference>
<protein>
    <submittedName>
        <fullName evidence="2">Uncharacterized protein</fullName>
    </submittedName>
</protein>
<gene>
    <name evidence="2" type="ORF">PROSTU_00170</name>
</gene>
<proteinExistence type="predicted"/>
<evidence type="ECO:0000313" key="2">
    <source>
        <dbReference type="EMBL" id="EDU61817.1"/>
    </source>
</evidence>
<organism evidence="2 3">
    <name type="scientific">Providencia stuartii ATCC 25827</name>
    <dbReference type="NCBI Taxonomy" id="471874"/>
    <lineage>
        <taxon>Bacteria</taxon>
        <taxon>Pseudomonadati</taxon>
        <taxon>Pseudomonadota</taxon>
        <taxon>Gammaproteobacteria</taxon>
        <taxon>Enterobacterales</taxon>
        <taxon>Morganellaceae</taxon>
        <taxon>Providencia</taxon>
    </lineage>
</organism>
<sequence length="105" mass="11679">MSEWGNPVQFVALSFDESIVKRGEPGGTETSQYPEERNHPRFPTTANERGTAPNFIHHHHQRTGWKGRHKGGSPRFQRGGVVNSRKGGTLLSCLKMGGHPPGYYP</sequence>
<dbReference type="AlphaFoldDB" id="A0AA87CTB8"/>
<reference evidence="3" key="1">
    <citation type="submission" date="2008-04" db="EMBL/GenBank/DDBJ databases">
        <title>Draft genome sequence of Providencia stuartii (ATCC 25827).</title>
        <authorList>
            <person name="Sudarsanam P."/>
            <person name="Ley R."/>
            <person name="Guruge J."/>
            <person name="Turnbaugh P.J."/>
            <person name="Mahowald M."/>
            <person name="Liep D."/>
            <person name="Gordon J."/>
        </authorList>
    </citation>
    <scope>NUCLEOTIDE SEQUENCE [LARGE SCALE GENOMIC DNA]</scope>
    <source>
        <strain evidence="3">ATCC 25827</strain>
    </source>
</reference>
<accession>A0AA87CTB8</accession>
<evidence type="ECO:0000313" key="3">
    <source>
        <dbReference type="Proteomes" id="UP000004506"/>
    </source>
</evidence>
<evidence type="ECO:0000256" key="1">
    <source>
        <dbReference type="SAM" id="MobiDB-lite"/>
    </source>
</evidence>
<reference evidence="2 3" key="3">
    <citation type="submission" date="2008-05" db="EMBL/GenBank/DDBJ databases">
        <authorList>
            <person name="Fulton L."/>
            <person name="Clifton S."/>
            <person name="Fulton B."/>
            <person name="Xu J."/>
            <person name="Minx P."/>
            <person name="Pepin K.H."/>
            <person name="Johnson M."/>
            <person name="Thiruvilangam P."/>
            <person name="Bhonagiri V."/>
            <person name="Nash W.E."/>
            <person name="Mardis E.R."/>
            <person name="Wilson R.K."/>
        </authorList>
    </citation>
    <scope>NUCLEOTIDE SEQUENCE [LARGE SCALE GENOMIC DNA]</scope>
    <source>
        <strain evidence="2 3">ATCC 25827</strain>
    </source>
</reference>
<feature type="compositionally biased region" description="Basic residues" evidence="1">
    <location>
        <begin position="56"/>
        <end position="72"/>
    </location>
</feature>
<feature type="region of interest" description="Disordered" evidence="1">
    <location>
        <begin position="19"/>
        <end position="84"/>
    </location>
</feature>